<name>A0A432Y072_9GAMM</name>
<evidence type="ECO:0000256" key="1">
    <source>
        <dbReference type="ARBA" id="ARBA00023125"/>
    </source>
</evidence>
<dbReference type="GO" id="GO:0000976">
    <property type="term" value="F:transcription cis-regulatory region binding"/>
    <property type="evidence" value="ECO:0007669"/>
    <property type="project" value="TreeGrafter"/>
</dbReference>
<protein>
    <submittedName>
        <fullName evidence="6">DNA-binding response regulator</fullName>
    </submittedName>
</protein>
<dbReference type="GO" id="GO:0000156">
    <property type="term" value="F:phosphorelay response regulator activity"/>
    <property type="evidence" value="ECO:0007669"/>
    <property type="project" value="TreeGrafter"/>
</dbReference>
<evidence type="ECO:0000259" key="4">
    <source>
        <dbReference type="PROSITE" id="PS50110"/>
    </source>
</evidence>
<dbReference type="Gene3D" id="3.40.50.2300">
    <property type="match status" value="1"/>
</dbReference>
<feature type="modified residue" description="4-aspartylphosphate" evidence="2">
    <location>
        <position position="56"/>
    </location>
</feature>
<proteinExistence type="predicted"/>
<dbReference type="GO" id="GO:0006355">
    <property type="term" value="P:regulation of DNA-templated transcription"/>
    <property type="evidence" value="ECO:0007669"/>
    <property type="project" value="InterPro"/>
</dbReference>
<dbReference type="Pfam" id="PF00072">
    <property type="entry name" value="Response_reg"/>
    <property type="match status" value="1"/>
</dbReference>
<evidence type="ECO:0000313" key="7">
    <source>
        <dbReference type="Proteomes" id="UP000287198"/>
    </source>
</evidence>
<evidence type="ECO:0000256" key="2">
    <source>
        <dbReference type="PROSITE-ProRule" id="PRU00169"/>
    </source>
</evidence>
<accession>A0A432Y072</accession>
<dbReference type="GO" id="GO:0032993">
    <property type="term" value="C:protein-DNA complex"/>
    <property type="evidence" value="ECO:0007669"/>
    <property type="project" value="TreeGrafter"/>
</dbReference>
<evidence type="ECO:0000256" key="3">
    <source>
        <dbReference type="PROSITE-ProRule" id="PRU01091"/>
    </source>
</evidence>
<dbReference type="Gene3D" id="1.10.10.10">
    <property type="entry name" value="Winged helix-like DNA-binding domain superfamily/Winged helix DNA-binding domain"/>
    <property type="match status" value="1"/>
</dbReference>
<dbReference type="PROSITE" id="PS50110">
    <property type="entry name" value="RESPONSE_REGULATORY"/>
    <property type="match status" value="1"/>
</dbReference>
<reference evidence="7" key="1">
    <citation type="journal article" date="2018" name="Front. Microbiol.">
        <title>Genome-Based Analysis Reveals the Taxonomy and Diversity of the Family Idiomarinaceae.</title>
        <authorList>
            <person name="Liu Y."/>
            <person name="Lai Q."/>
            <person name="Shao Z."/>
        </authorList>
    </citation>
    <scope>NUCLEOTIDE SEQUENCE [LARGE SCALE GENOMIC DNA]</scope>
    <source>
        <strain evidence="7">BH195</strain>
    </source>
</reference>
<feature type="domain" description="Response regulatory" evidence="4">
    <location>
        <begin position="7"/>
        <end position="120"/>
    </location>
</feature>
<keyword evidence="1 3" id="KW-0238">DNA-binding</keyword>
<dbReference type="InterPro" id="IPR036388">
    <property type="entry name" value="WH-like_DNA-bd_sf"/>
</dbReference>
<dbReference type="CDD" id="cd00383">
    <property type="entry name" value="trans_reg_C"/>
    <property type="match status" value="1"/>
</dbReference>
<evidence type="ECO:0000313" key="6">
    <source>
        <dbReference type="EMBL" id="RUO54343.1"/>
    </source>
</evidence>
<evidence type="ECO:0000259" key="5">
    <source>
        <dbReference type="PROSITE" id="PS51755"/>
    </source>
</evidence>
<feature type="domain" description="OmpR/PhoB-type" evidence="5">
    <location>
        <begin position="132"/>
        <end position="231"/>
    </location>
</feature>
<organism evidence="6 7">
    <name type="scientific">Pseudidiomarina halophila</name>
    <dbReference type="NCBI Taxonomy" id="1449799"/>
    <lineage>
        <taxon>Bacteria</taxon>
        <taxon>Pseudomonadati</taxon>
        <taxon>Pseudomonadota</taxon>
        <taxon>Gammaproteobacteria</taxon>
        <taxon>Alteromonadales</taxon>
        <taxon>Idiomarinaceae</taxon>
        <taxon>Pseudidiomarina</taxon>
    </lineage>
</organism>
<dbReference type="PANTHER" id="PTHR48111:SF50">
    <property type="entry name" value="KDP OPERON TRANSCRIPTIONAL REGULATORY PROTEIN KDPE"/>
    <property type="match status" value="1"/>
</dbReference>
<dbReference type="PROSITE" id="PS51755">
    <property type="entry name" value="OMPR_PHOB"/>
    <property type="match status" value="1"/>
</dbReference>
<dbReference type="SMART" id="SM00862">
    <property type="entry name" value="Trans_reg_C"/>
    <property type="match status" value="1"/>
</dbReference>
<dbReference type="InterPro" id="IPR001867">
    <property type="entry name" value="OmpR/PhoB-type_DNA-bd"/>
</dbReference>
<dbReference type="InterPro" id="IPR011006">
    <property type="entry name" value="CheY-like_superfamily"/>
</dbReference>
<dbReference type="AlphaFoldDB" id="A0A432Y072"/>
<dbReference type="Proteomes" id="UP000287198">
    <property type="component" value="Unassembled WGS sequence"/>
</dbReference>
<dbReference type="OrthoDB" id="9802426at2"/>
<dbReference type="PANTHER" id="PTHR48111">
    <property type="entry name" value="REGULATOR OF RPOS"/>
    <property type="match status" value="1"/>
</dbReference>
<dbReference type="SUPFAM" id="SSF52172">
    <property type="entry name" value="CheY-like"/>
    <property type="match status" value="1"/>
</dbReference>
<dbReference type="RefSeq" id="WP_126761642.1">
    <property type="nucleotide sequence ID" value="NZ_JBHLTZ010000004.1"/>
</dbReference>
<gene>
    <name evidence="6" type="ORF">CWI69_02700</name>
</gene>
<dbReference type="InterPro" id="IPR001789">
    <property type="entry name" value="Sig_transdc_resp-reg_receiver"/>
</dbReference>
<keyword evidence="7" id="KW-1185">Reference proteome</keyword>
<dbReference type="GO" id="GO:0005829">
    <property type="term" value="C:cytosol"/>
    <property type="evidence" value="ECO:0007669"/>
    <property type="project" value="TreeGrafter"/>
</dbReference>
<dbReference type="EMBL" id="PIPW01000001">
    <property type="protein sequence ID" value="RUO54343.1"/>
    <property type="molecule type" value="Genomic_DNA"/>
</dbReference>
<feature type="DNA-binding region" description="OmpR/PhoB-type" evidence="3">
    <location>
        <begin position="132"/>
        <end position="231"/>
    </location>
</feature>
<sequence>MTQTKPVVLLIEDEARIRAFIRISLQAEGFSVVEAGNAQLGRELFSEIDCDIVILDLGLPDQDGQELIVELRRQESLPILVLSARDDEEEKIRAFDAGANDYLTKPFGIRELVARLKVLIRDLAKYDTPAPQQRLAFDGLTIDYPQHTVVHNDAVVKLSPKEFELLWLLASNYQKLLLQKDILTSVWGVQHRQDTHYLRIFISQLRRKLNDSSRDPGIIETLPGIGYRFLLAPKQK</sequence>
<keyword evidence="2" id="KW-0597">Phosphoprotein</keyword>
<dbReference type="InterPro" id="IPR039420">
    <property type="entry name" value="WalR-like"/>
</dbReference>
<dbReference type="Pfam" id="PF00486">
    <property type="entry name" value="Trans_reg_C"/>
    <property type="match status" value="1"/>
</dbReference>
<comment type="caution">
    <text evidence="6">The sequence shown here is derived from an EMBL/GenBank/DDBJ whole genome shotgun (WGS) entry which is preliminary data.</text>
</comment>
<dbReference type="SMART" id="SM00448">
    <property type="entry name" value="REC"/>
    <property type="match status" value="1"/>
</dbReference>
<dbReference type="Gene3D" id="6.10.250.690">
    <property type="match status" value="1"/>
</dbReference>